<proteinExistence type="inferred from homology"/>
<dbReference type="PANTHER" id="PTHR30126:SF64">
    <property type="entry name" value="HTH-TYPE TRANSCRIPTIONAL REGULATOR CITR"/>
    <property type="match status" value="1"/>
</dbReference>
<evidence type="ECO:0000256" key="4">
    <source>
        <dbReference type="ARBA" id="ARBA00023163"/>
    </source>
</evidence>
<name>A0A3S8RLL3_9FIRM</name>
<keyword evidence="4" id="KW-0804">Transcription</keyword>
<evidence type="ECO:0000313" key="6">
    <source>
        <dbReference type="EMBL" id="AZK43838.1"/>
    </source>
</evidence>
<gene>
    <name evidence="6" type="ORF">EEI45_02680</name>
</gene>
<dbReference type="KEGG" id="eri:EEI45_02680"/>
<dbReference type="RefSeq" id="WP_125164048.1">
    <property type="nucleotide sequence ID" value="NZ_CP034234.1"/>
</dbReference>
<dbReference type="Pfam" id="PF00126">
    <property type="entry name" value="HTH_1"/>
    <property type="match status" value="1"/>
</dbReference>
<evidence type="ECO:0000256" key="3">
    <source>
        <dbReference type="ARBA" id="ARBA00023125"/>
    </source>
</evidence>
<evidence type="ECO:0000313" key="7">
    <source>
        <dbReference type="Proteomes" id="UP000278804"/>
    </source>
</evidence>
<dbReference type="Gene3D" id="3.40.190.290">
    <property type="match status" value="1"/>
</dbReference>
<dbReference type="InterPro" id="IPR036390">
    <property type="entry name" value="WH_DNA-bd_sf"/>
</dbReference>
<dbReference type="SUPFAM" id="SSF46785">
    <property type="entry name" value="Winged helix' DNA-binding domain"/>
    <property type="match status" value="1"/>
</dbReference>
<keyword evidence="2" id="KW-0805">Transcription regulation</keyword>
<dbReference type="FunFam" id="1.10.10.10:FF:000001">
    <property type="entry name" value="LysR family transcriptional regulator"/>
    <property type="match status" value="1"/>
</dbReference>
<evidence type="ECO:0000256" key="2">
    <source>
        <dbReference type="ARBA" id="ARBA00023015"/>
    </source>
</evidence>
<dbReference type="Pfam" id="PF03466">
    <property type="entry name" value="LysR_substrate"/>
    <property type="match status" value="1"/>
</dbReference>
<dbReference type="PANTHER" id="PTHR30126">
    <property type="entry name" value="HTH-TYPE TRANSCRIPTIONAL REGULATOR"/>
    <property type="match status" value="1"/>
</dbReference>
<dbReference type="InterPro" id="IPR036388">
    <property type="entry name" value="WH-like_DNA-bd_sf"/>
</dbReference>
<dbReference type="AlphaFoldDB" id="A0A3S8RLL3"/>
<dbReference type="PROSITE" id="PS50931">
    <property type="entry name" value="HTH_LYSR"/>
    <property type="match status" value="1"/>
</dbReference>
<evidence type="ECO:0000259" key="5">
    <source>
        <dbReference type="PROSITE" id="PS50931"/>
    </source>
</evidence>
<evidence type="ECO:0000256" key="1">
    <source>
        <dbReference type="ARBA" id="ARBA00009437"/>
    </source>
</evidence>
<dbReference type="SUPFAM" id="SSF53850">
    <property type="entry name" value="Periplasmic binding protein-like II"/>
    <property type="match status" value="1"/>
</dbReference>
<accession>A0A3S8RLL3</accession>
<reference evidence="6 7" key="1">
    <citation type="journal article" date="2020" name="Int. J. Syst. Evol. Microbiol.">
        <title>Description of Erysipelothrix piscisicarius sp. nov., an emergent fish pathogen, and assessment of virulence using a tiger barb (Puntigrus tetrazona) infection model.</title>
        <authorList>
            <person name="Pomaranski E.K."/>
            <person name="Griffin M.J."/>
            <person name="Camus A.C."/>
            <person name="Armwood A.R."/>
            <person name="Shelley J."/>
            <person name="Waldbieser G.C."/>
            <person name="LaFrentz B.R."/>
            <person name="Garcia J.C."/>
            <person name="Yanong R."/>
            <person name="Soto E."/>
        </authorList>
    </citation>
    <scope>NUCLEOTIDE SEQUENCE [LARGE SCALE GENOMIC DNA]</scope>
    <source>
        <strain evidence="6 7">15TAL0474</strain>
    </source>
</reference>
<comment type="similarity">
    <text evidence="1">Belongs to the LysR transcriptional regulatory family.</text>
</comment>
<dbReference type="GO" id="GO:0000976">
    <property type="term" value="F:transcription cis-regulatory region binding"/>
    <property type="evidence" value="ECO:0007669"/>
    <property type="project" value="TreeGrafter"/>
</dbReference>
<feature type="domain" description="HTH lysR-type" evidence="5">
    <location>
        <begin position="1"/>
        <end position="58"/>
    </location>
</feature>
<dbReference type="GO" id="GO:0003700">
    <property type="term" value="F:DNA-binding transcription factor activity"/>
    <property type="evidence" value="ECO:0007669"/>
    <property type="project" value="InterPro"/>
</dbReference>
<organism evidence="6 7">
    <name type="scientific">Erysipelothrix piscisicarius</name>
    <dbReference type="NCBI Taxonomy" id="2485784"/>
    <lineage>
        <taxon>Bacteria</taxon>
        <taxon>Bacillati</taxon>
        <taxon>Bacillota</taxon>
        <taxon>Erysipelotrichia</taxon>
        <taxon>Erysipelotrichales</taxon>
        <taxon>Erysipelotrichaceae</taxon>
        <taxon>Erysipelothrix</taxon>
    </lineage>
</organism>
<dbReference type="Proteomes" id="UP000278804">
    <property type="component" value="Chromosome"/>
</dbReference>
<dbReference type="EMBL" id="CP034234">
    <property type="protein sequence ID" value="AZK43838.1"/>
    <property type="molecule type" value="Genomic_DNA"/>
</dbReference>
<dbReference type="Gene3D" id="1.10.10.10">
    <property type="entry name" value="Winged helix-like DNA-binding domain superfamily/Winged helix DNA-binding domain"/>
    <property type="match status" value="1"/>
</dbReference>
<dbReference type="InterPro" id="IPR005119">
    <property type="entry name" value="LysR_subst-bd"/>
</dbReference>
<dbReference type="PRINTS" id="PR00039">
    <property type="entry name" value="HTHLYSR"/>
</dbReference>
<keyword evidence="3" id="KW-0238">DNA-binding</keyword>
<keyword evidence="7" id="KW-1185">Reference proteome</keyword>
<dbReference type="InterPro" id="IPR000847">
    <property type="entry name" value="LysR_HTH_N"/>
</dbReference>
<protein>
    <submittedName>
        <fullName evidence="6">LysR family transcriptional regulator</fullName>
    </submittedName>
</protein>
<sequence>MNISFFRAFVDVAKYKSITRAAELANISQPALSQQIKAMETHLDCTLFERTHKGVVLTEEGEVILKYATRLISCHDKMIKEVENLKHDKNHRINIMATPIVYAYALPCTIHSIKENFESYDLEMKAASSIEIENQIVEGKADIGFIIGTPLDESLYCRPLIKDPYYLVASTELDVPDALTVEALYQYQVLMLKKSQKCRQLLSQQLEKCHVDESRLRIPYELDTTESIKTSTVRGFGLAFLPYMSIKKEVYNKQLKIIKLEGFEFMSEYHLIRKNITDDSMEEHLEIMRYIEDQVDATKC</sequence>